<dbReference type="PaxDb" id="73239-Q7RMY8"/>
<dbReference type="NCBIfam" id="TIGR01590">
    <property type="entry name" value="yir-bir-cir_Pla"/>
    <property type="match status" value="1"/>
</dbReference>
<accession>Q7RMY8</accession>
<evidence type="ECO:0000313" key="2">
    <source>
        <dbReference type="EMBL" id="EAA21456.1"/>
    </source>
</evidence>
<reference evidence="2 3" key="1">
    <citation type="journal article" date="2002" name="Nature">
        <title>Genome sequence and comparative analysis of the model rodent malaria parasite Plasmodium yoelii yoelii.</title>
        <authorList>
            <person name="Carlton J.M."/>
            <person name="Angiuoli S.V."/>
            <person name="Suh B.B."/>
            <person name="Kooij T.W."/>
            <person name="Pertea M."/>
            <person name="Silva J.C."/>
            <person name="Ermolaeva M.D."/>
            <person name="Allen J.E."/>
            <person name="Selengut J.D."/>
            <person name="Koo H.L."/>
            <person name="Peterson J.D."/>
            <person name="Pop M."/>
            <person name="Kosack D.S."/>
            <person name="Shumway M.F."/>
            <person name="Bidwell S.L."/>
            <person name="Shallom S.J."/>
            <person name="van Aken S.E."/>
            <person name="Riedmuller S.B."/>
            <person name="Feldblyum T.V."/>
            <person name="Cho J.K."/>
            <person name="Quackenbush J."/>
            <person name="Sedegah M."/>
            <person name="Shoaibi A."/>
            <person name="Cummings L.M."/>
            <person name="Florens L."/>
            <person name="Yates J.R."/>
            <person name="Raine J.D."/>
            <person name="Sinden R.E."/>
            <person name="Harris M.A."/>
            <person name="Cunningham D.A."/>
            <person name="Preiser P.R."/>
            <person name="Bergman L.W."/>
            <person name="Vaidya A.B."/>
            <person name="van Lin L.H."/>
            <person name="Janse C.J."/>
            <person name="Waters A.P."/>
            <person name="Smith H.O."/>
            <person name="White O.R."/>
            <person name="Salzberg S.L."/>
            <person name="Venter J.C."/>
            <person name="Fraser C.M."/>
            <person name="Hoffman S.L."/>
            <person name="Gardner M.J."/>
            <person name="Carucci D.J."/>
        </authorList>
    </citation>
    <scope>NUCLEOTIDE SEQUENCE [LARGE SCALE GENOMIC DNA]</scope>
    <source>
        <strain evidence="2 3">17XNL</strain>
    </source>
</reference>
<dbReference type="AlphaFoldDB" id="Q7RMY8"/>
<dbReference type="Proteomes" id="UP000008553">
    <property type="component" value="Unassembled WGS sequence"/>
</dbReference>
<dbReference type="EMBL" id="AABL01000560">
    <property type="protein sequence ID" value="EAA21456.1"/>
    <property type="molecule type" value="Genomic_DNA"/>
</dbReference>
<dbReference type="Pfam" id="PF06022">
    <property type="entry name" value="Cir_Bir_Yir"/>
    <property type="match status" value="1"/>
</dbReference>
<proteinExistence type="predicted"/>
<keyword evidence="1" id="KW-0812">Transmembrane</keyword>
<dbReference type="InParanoid" id="Q7RMY8"/>
<gene>
    <name evidence="2" type="ORF">PY02038</name>
</gene>
<name>Q7RMY8_PLAYO</name>
<keyword evidence="3" id="KW-1185">Reference proteome</keyword>
<dbReference type="InterPro" id="IPR006477">
    <property type="entry name" value="Yir_bir_cir"/>
</dbReference>
<organism evidence="2 3">
    <name type="scientific">Plasmodium yoelii yoelii</name>
    <dbReference type="NCBI Taxonomy" id="73239"/>
    <lineage>
        <taxon>Eukaryota</taxon>
        <taxon>Sar</taxon>
        <taxon>Alveolata</taxon>
        <taxon>Apicomplexa</taxon>
        <taxon>Aconoidasida</taxon>
        <taxon>Haemosporida</taxon>
        <taxon>Plasmodiidae</taxon>
        <taxon>Plasmodium</taxon>
        <taxon>Plasmodium (Vinckeia)</taxon>
    </lineage>
</organism>
<feature type="transmembrane region" description="Helical" evidence="1">
    <location>
        <begin position="305"/>
        <end position="323"/>
    </location>
</feature>
<evidence type="ECO:0000313" key="3">
    <source>
        <dbReference type="Proteomes" id="UP000008553"/>
    </source>
</evidence>
<keyword evidence="1" id="KW-1133">Transmembrane helix</keyword>
<keyword evidence="1" id="KW-0472">Membrane</keyword>
<comment type="caution">
    <text evidence="2">The sequence shown here is derived from an EMBL/GenBank/DDBJ whole genome shotgun (WGS) entry which is preliminary data.</text>
</comment>
<evidence type="ECO:0000256" key="1">
    <source>
        <dbReference type="SAM" id="Phobius"/>
    </source>
</evidence>
<protein>
    <submittedName>
        <fullName evidence="2">Yir1 protein</fullName>
    </submittedName>
</protein>
<sequence length="368" mass="42892">MLLNFYNNAHIHVIKEINLCKIVLYIHMIKNCMRFDTLRKYLPDELNKSTNLDFKSLGNFMNYCSNGESKGTECKTELDKINAACLWLFEQLILKNKNDINMAEYIIIWLSYMLNLKNDQKINNLNDFYTNYIENNTYYTNCDNGGKNCSDKLQKTTGYTNYKEIIDKKKELLSINLGDMSKFYDAFKSLCNMYTELRAGESNCEKCLENAKEFVKTYDEFNKNSNITKDSPYYQVLSTLSNDYHNFKNYCSMNNVDCSNMPHLSPINIKENGVQSSGKIFEQNGQGFEQISEVPSSSSSITSKLIPVLSIIVAIPIFLGIFYKVNNKELKNYFHYIYANVDKKIIRFLMFYISIRYLDFGNDLKNNI</sequence>